<comment type="similarity">
    <text evidence="1">Belongs to the CpsD/CapB family.</text>
</comment>
<keyword evidence="7" id="KW-0829">Tyrosine-protein kinase</keyword>
<keyword evidence="10" id="KW-1133">Transmembrane helix</keyword>
<comment type="caution">
    <text evidence="13">The sequence shown here is derived from an EMBL/GenBank/DDBJ whole genome shotgun (WGS) entry which is preliminary data.</text>
</comment>
<organism evidence="13 14">
    <name type="scientific">Belliella marina</name>
    <dbReference type="NCBI Taxonomy" id="1644146"/>
    <lineage>
        <taxon>Bacteria</taxon>
        <taxon>Pseudomonadati</taxon>
        <taxon>Bacteroidota</taxon>
        <taxon>Cytophagia</taxon>
        <taxon>Cytophagales</taxon>
        <taxon>Cyclobacteriaceae</taxon>
        <taxon>Belliella</taxon>
    </lineage>
</organism>
<dbReference type="Pfam" id="PF13807">
    <property type="entry name" value="GNVR"/>
    <property type="match status" value="1"/>
</dbReference>
<keyword evidence="4" id="KW-0547">Nucleotide-binding</keyword>
<evidence type="ECO:0000256" key="2">
    <source>
        <dbReference type="ARBA" id="ARBA00011903"/>
    </source>
</evidence>
<keyword evidence="5" id="KW-0418">Kinase</keyword>
<proteinExistence type="inferred from homology"/>
<accession>A0ABW4VPI4</accession>
<evidence type="ECO:0000256" key="4">
    <source>
        <dbReference type="ARBA" id="ARBA00022741"/>
    </source>
</evidence>
<evidence type="ECO:0000256" key="8">
    <source>
        <dbReference type="ARBA" id="ARBA00051245"/>
    </source>
</evidence>
<dbReference type="InterPro" id="IPR005702">
    <property type="entry name" value="Wzc-like_C"/>
</dbReference>
<dbReference type="InterPro" id="IPR032807">
    <property type="entry name" value="GNVR"/>
</dbReference>
<evidence type="ECO:0000256" key="6">
    <source>
        <dbReference type="ARBA" id="ARBA00022840"/>
    </source>
</evidence>
<dbReference type="InterPro" id="IPR027417">
    <property type="entry name" value="P-loop_NTPase"/>
</dbReference>
<name>A0ABW4VPI4_9BACT</name>
<dbReference type="Gene3D" id="3.40.50.300">
    <property type="entry name" value="P-loop containing nucleotide triphosphate hydrolases"/>
    <property type="match status" value="1"/>
</dbReference>
<dbReference type="InterPro" id="IPR025669">
    <property type="entry name" value="AAA_dom"/>
</dbReference>
<dbReference type="Pfam" id="PF13614">
    <property type="entry name" value="AAA_31"/>
    <property type="match status" value="1"/>
</dbReference>
<keyword evidence="9" id="KW-0175">Coiled coil</keyword>
<evidence type="ECO:0000259" key="11">
    <source>
        <dbReference type="Pfam" id="PF13614"/>
    </source>
</evidence>
<evidence type="ECO:0000256" key="9">
    <source>
        <dbReference type="SAM" id="Coils"/>
    </source>
</evidence>
<evidence type="ECO:0000313" key="13">
    <source>
        <dbReference type="EMBL" id="MFD2035455.1"/>
    </source>
</evidence>
<feature type="transmembrane region" description="Helical" evidence="10">
    <location>
        <begin position="516"/>
        <end position="536"/>
    </location>
</feature>
<dbReference type="CDD" id="cd05387">
    <property type="entry name" value="BY-kinase"/>
    <property type="match status" value="1"/>
</dbReference>
<dbReference type="PANTHER" id="PTHR32309:SF13">
    <property type="entry name" value="FERRIC ENTEROBACTIN TRANSPORT PROTEIN FEPE"/>
    <property type="match status" value="1"/>
</dbReference>
<feature type="transmembrane region" description="Helical" evidence="10">
    <location>
        <begin position="37"/>
        <end position="55"/>
    </location>
</feature>
<dbReference type="SUPFAM" id="SSF52540">
    <property type="entry name" value="P-loop containing nucleoside triphosphate hydrolases"/>
    <property type="match status" value="1"/>
</dbReference>
<keyword evidence="14" id="KW-1185">Reference proteome</keyword>
<evidence type="ECO:0000313" key="14">
    <source>
        <dbReference type="Proteomes" id="UP001597361"/>
    </source>
</evidence>
<keyword evidence="10" id="KW-0472">Membrane</keyword>
<dbReference type="InterPro" id="IPR050445">
    <property type="entry name" value="Bact_polysacc_biosynth/exp"/>
</dbReference>
<keyword evidence="10" id="KW-0812">Transmembrane</keyword>
<evidence type="ECO:0000256" key="5">
    <source>
        <dbReference type="ARBA" id="ARBA00022777"/>
    </source>
</evidence>
<gene>
    <name evidence="13" type="ORF">ACFSKL_11675</name>
</gene>
<dbReference type="EC" id="2.7.10.2" evidence="2"/>
<sequence length="809" mass="92433">MDNNNKNKVQDTSFNSTSINTDEISEFKSQIIRILRFWKIITVGMITGIIIAYIFNKSSPEVYQIESTILVGEEIPSLGMDLFEPMRFMQPKSNVENEIRILKSYPIIQKTIEELQLNVSYFKPSLFKKEILYDSIPIKVVIDWDHPQLIGGVFQVNPLNKNKFSLQVIEEPQHLYLPSDPGFLRPNEEPSGLDGKTFGFGEEISGINFKFKVQNIHMTESDPIHFLVEDTHGLVMRFKENTKVTTENKLASVITLIYLSPSRKLGEDYLNYLMSFYLEKELLEKNRAAENTVKFIDNQLAGITDSLSFFENRLQQFRSENRVFNLSQEGTMIFQRYLELEKQKSTIDLSFKYYTDLLEYLNRDQFENLISPSTVGLEDILLNTLVSNIMELQSEKSVLADYYSVNAPAIQEVNKKLESSKGYLLENVKSSIRNTQNSLLEINQKIKQVDAEINSLPQTEKQLVGLQRQFTINENIYLYLLQKRAESEISRASNMGKNSVLEYARTLDKPVSPRKGINLLIGAFSGFLFPFLIIFFRDYFKTTIEDPKALESSIDVPLLRTIGKSPEKDHLAVFNNPKSIISESFRSLRSDMSFLKPGYERLTILTTSAIPGEGKTFCSINLASVFSLLGKRTILIDLDLRKPKLAEHFGFRNDIGVSTCLSKNIPWKSAVKQTKYENLDLMLSGLIPPNPSELLGQESFYELIQEIKQSYDIVILDSPPIGVVSETLQMTPLADINLFVFRQNVSYKTNVHVLNNIVSKGAGQKFYAIMNDVSVDTNRGGYGYTYGYGVYEQYGMEKKKPSFFKSLFG</sequence>
<dbReference type="PANTHER" id="PTHR32309">
    <property type="entry name" value="TYROSINE-PROTEIN KINASE"/>
    <property type="match status" value="1"/>
</dbReference>
<dbReference type="EMBL" id="JBHUHR010000031">
    <property type="protein sequence ID" value="MFD2035455.1"/>
    <property type="molecule type" value="Genomic_DNA"/>
</dbReference>
<evidence type="ECO:0000259" key="12">
    <source>
        <dbReference type="Pfam" id="PF13807"/>
    </source>
</evidence>
<evidence type="ECO:0000256" key="10">
    <source>
        <dbReference type="SAM" id="Phobius"/>
    </source>
</evidence>
<reference evidence="14" key="1">
    <citation type="journal article" date="2019" name="Int. J. Syst. Evol. Microbiol.">
        <title>The Global Catalogue of Microorganisms (GCM) 10K type strain sequencing project: providing services to taxonomists for standard genome sequencing and annotation.</title>
        <authorList>
            <consortium name="The Broad Institute Genomics Platform"/>
            <consortium name="The Broad Institute Genome Sequencing Center for Infectious Disease"/>
            <person name="Wu L."/>
            <person name="Ma J."/>
        </authorList>
    </citation>
    <scope>NUCLEOTIDE SEQUENCE [LARGE SCALE GENOMIC DNA]</scope>
    <source>
        <strain evidence="14">CGMCC 1.15180</strain>
    </source>
</reference>
<protein>
    <recommendedName>
        <fullName evidence="2">non-specific protein-tyrosine kinase</fullName>
        <ecNumber evidence="2">2.7.10.2</ecNumber>
    </recommendedName>
</protein>
<dbReference type="RefSeq" id="WP_376886417.1">
    <property type="nucleotide sequence ID" value="NZ_JBHUHR010000031.1"/>
</dbReference>
<evidence type="ECO:0000256" key="7">
    <source>
        <dbReference type="ARBA" id="ARBA00023137"/>
    </source>
</evidence>
<keyword evidence="3" id="KW-0808">Transferase</keyword>
<dbReference type="NCBIfam" id="TIGR01007">
    <property type="entry name" value="eps_fam"/>
    <property type="match status" value="1"/>
</dbReference>
<feature type="domain" description="AAA" evidence="11">
    <location>
        <begin position="612"/>
        <end position="721"/>
    </location>
</feature>
<feature type="domain" description="Tyrosine-protein kinase G-rich" evidence="12">
    <location>
        <begin position="458"/>
        <end position="538"/>
    </location>
</feature>
<evidence type="ECO:0000256" key="3">
    <source>
        <dbReference type="ARBA" id="ARBA00022679"/>
    </source>
</evidence>
<dbReference type="Proteomes" id="UP001597361">
    <property type="component" value="Unassembled WGS sequence"/>
</dbReference>
<comment type="catalytic activity">
    <reaction evidence="8">
        <text>L-tyrosyl-[protein] + ATP = O-phospho-L-tyrosyl-[protein] + ADP + H(+)</text>
        <dbReference type="Rhea" id="RHEA:10596"/>
        <dbReference type="Rhea" id="RHEA-COMP:10136"/>
        <dbReference type="Rhea" id="RHEA-COMP:20101"/>
        <dbReference type="ChEBI" id="CHEBI:15378"/>
        <dbReference type="ChEBI" id="CHEBI:30616"/>
        <dbReference type="ChEBI" id="CHEBI:46858"/>
        <dbReference type="ChEBI" id="CHEBI:61978"/>
        <dbReference type="ChEBI" id="CHEBI:456216"/>
        <dbReference type="EC" id="2.7.10.2"/>
    </reaction>
</comment>
<keyword evidence="6" id="KW-0067">ATP-binding</keyword>
<evidence type="ECO:0000256" key="1">
    <source>
        <dbReference type="ARBA" id="ARBA00007316"/>
    </source>
</evidence>
<feature type="coiled-coil region" evidence="9">
    <location>
        <begin position="425"/>
        <end position="452"/>
    </location>
</feature>